<feature type="transmembrane region" description="Helical" evidence="1">
    <location>
        <begin position="80"/>
        <end position="102"/>
    </location>
</feature>
<keyword evidence="1" id="KW-1133">Transmembrane helix</keyword>
<name>A0A8J2JUC3_9HEXA</name>
<protein>
    <submittedName>
        <fullName evidence="2">Uncharacterized protein</fullName>
    </submittedName>
</protein>
<feature type="non-terminal residue" evidence="2">
    <location>
        <position position="216"/>
    </location>
</feature>
<evidence type="ECO:0000313" key="2">
    <source>
        <dbReference type="EMBL" id="CAG7727628.1"/>
    </source>
</evidence>
<gene>
    <name evidence="2" type="ORF">AFUS01_LOCUS16460</name>
</gene>
<keyword evidence="3" id="KW-1185">Reference proteome</keyword>
<comment type="caution">
    <text evidence="2">The sequence shown here is derived from an EMBL/GenBank/DDBJ whole genome shotgun (WGS) entry which is preliminary data.</text>
</comment>
<feature type="transmembrane region" description="Helical" evidence="1">
    <location>
        <begin position="12"/>
        <end position="29"/>
    </location>
</feature>
<organism evidence="2 3">
    <name type="scientific">Allacma fusca</name>
    <dbReference type="NCBI Taxonomy" id="39272"/>
    <lineage>
        <taxon>Eukaryota</taxon>
        <taxon>Metazoa</taxon>
        <taxon>Ecdysozoa</taxon>
        <taxon>Arthropoda</taxon>
        <taxon>Hexapoda</taxon>
        <taxon>Collembola</taxon>
        <taxon>Symphypleona</taxon>
        <taxon>Sminthuridae</taxon>
        <taxon>Allacma</taxon>
    </lineage>
</organism>
<dbReference type="Proteomes" id="UP000708208">
    <property type="component" value="Unassembled WGS sequence"/>
</dbReference>
<evidence type="ECO:0000313" key="3">
    <source>
        <dbReference type="Proteomes" id="UP000708208"/>
    </source>
</evidence>
<proteinExistence type="predicted"/>
<reference evidence="2" key="1">
    <citation type="submission" date="2021-06" db="EMBL/GenBank/DDBJ databases">
        <authorList>
            <person name="Hodson N. C."/>
            <person name="Mongue J. A."/>
            <person name="Jaron S. K."/>
        </authorList>
    </citation>
    <scope>NUCLEOTIDE SEQUENCE</scope>
</reference>
<dbReference type="AlphaFoldDB" id="A0A8J2JUC3"/>
<evidence type="ECO:0000256" key="1">
    <source>
        <dbReference type="SAM" id="Phobius"/>
    </source>
</evidence>
<accession>A0A8J2JUC3</accession>
<sequence>MGKDIALSYQYMEIYFQAAVFINAIPFHYDRENRYFRLDRNGYKHKVWFVQMVLGMAAETIQVTLELIRGSRDPNMSWGQWSLVLFIFISWVFVFSVHYTVYCCGEDIVSYINQVLGMRKYFQERNFPPTNDHNVVKAHICVSSAQYFFLALMVAAEGTKAQYLFSNVPESYRSPAVRTMWVPYAYYRVMSNILAGYFQYFLGVFHVQTCKQILLY</sequence>
<keyword evidence="1" id="KW-0472">Membrane</keyword>
<dbReference type="EMBL" id="CAJVCH010151219">
    <property type="protein sequence ID" value="CAG7727628.1"/>
    <property type="molecule type" value="Genomic_DNA"/>
</dbReference>
<feature type="transmembrane region" description="Helical" evidence="1">
    <location>
        <begin position="49"/>
        <end position="68"/>
    </location>
</feature>
<keyword evidence="1" id="KW-0812">Transmembrane</keyword>